<reference evidence="1" key="1">
    <citation type="journal article" date="2018" name="Int. J. Syst. Evol. Microbiol.">
        <title>Carboxylicivirga sediminis sp. nov., isolated from coastal sediment.</title>
        <authorList>
            <person name="Wang F.Q."/>
            <person name="Ren L.H."/>
            <person name="Zou R.J."/>
            <person name="Sun Y.Z."/>
            <person name="Liu X.J."/>
            <person name="Jiang F."/>
            <person name="Liu L.J."/>
        </authorList>
    </citation>
    <scope>NUCLEOTIDE SEQUENCE</scope>
    <source>
        <strain evidence="1">JR1</strain>
    </source>
</reference>
<evidence type="ECO:0000313" key="1">
    <source>
        <dbReference type="EMBL" id="MBR8534441.1"/>
    </source>
</evidence>
<organism evidence="1 2">
    <name type="scientific">Carboxylicivirga sediminis</name>
    <dbReference type="NCBI Taxonomy" id="2006564"/>
    <lineage>
        <taxon>Bacteria</taxon>
        <taxon>Pseudomonadati</taxon>
        <taxon>Bacteroidota</taxon>
        <taxon>Bacteroidia</taxon>
        <taxon>Marinilabiliales</taxon>
        <taxon>Marinilabiliaceae</taxon>
        <taxon>Carboxylicivirga</taxon>
    </lineage>
</organism>
<accession>A0A941EZM3</accession>
<dbReference type="Pfam" id="PF15931">
    <property type="entry name" value="DUF4747"/>
    <property type="match status" value="1"/>
</dbReference>
<gene>
    <name evidence="1" type="ORF">KDU71_02630</name>
</gene>
<dbReference type="RefSeq" id="WP_212188344.1">
    <property type="nucleotide sequence ID" value="NZ_JAGTAR010000002.1"/>
</dbReference>
<dbReference type="AlphaFoldDB" id="A0A941EZM3"/>
<keyword evidence="2" id="KW-1185">Reference proteome</keyword>
<reference evidence="1" key="2">
    <citation type="submission" date="2021-04" db="EMBL/GenBank/DDBJ databases">
        <authorList>
            <person name="Zhang T."/>
            <person name="Zhang Y."/>
            <person name="Lu D."/>
            <person name="Zuo D."/>
            <person name="Du Z."/>
        </authorList>
    </citation>
    <scope>NUCLEOTIDE SEQUENCE</scope>
    <source>
        <strain evidence="1">JR1</strain>
    </source>
</reference>
<comment type="caution">
    <text evidence="1">The sequence shown here is derived from an EMBL/GenBank/DDBJ whole genome shotgun (WGS) entry which is preliminary data.</text>
</comment>
<evidence type="ECO:0000313" key="2">
    <source>
        <dbReference type="Proteomes" id="UP000679220"/>
    </source>
</evidence>
<name>A0A941EZM3_9BACT</name>
<sequence>MTYEDNVNLSFKVLNIKLISVRETSAEVYSELIERMFAKGRMVNLGKYVGIMDSFAKREQVDDVFYFGNVVKAKKAEESYKKDEDDVLVPVVTEEQHYNDPQWAKFIFVPKAHRFAFIETEKVDINWFKKFVRKSFDGLLSDNEKIELSVKTSETFVTDFLQGQSLRKVKIRMSVSNSDSFNSPLMQAIEANMKATHTQQYDITAISDKKDSINLMENDILNPLAGIALDNGEISAWDQENHTPKPTVTTKESPQVYEIQTTNSNFIKDIYLKILSIFRPEESSDVGNDLIEE</sequence>
<protein>
    <submittedName>
        <fullName evidence="1">DUF4747 family protein</fullName>
    </submittedName>
</protein>
<dbReference type="Proteomes" id="UP000679220">
    <property type="component" value="Unassembled WGS sequence"/>
</dbReference>
<dbReference type="EMBL" id="JAGTAR010000002">
    <property type="protein sequence ID" value="MBR8534441.1"/>
    <property type="molecule type" value="Genomic_DNA"/>
</dbReference>
<proteinExistence type="predicted"/>
<dbReference type="InterPro" id="IPR031832">
    <property type="entry name" value="DUF4747"/>
</dbReference>